<dbReference type="Gene3D" id="3.10.180.10">
    <property type="entry name" value="2,3-Dihydroxybiphenyl 1,2-Dioxygenase, domain 1"/>
    <property type="match status" value="1"/>
</dbReference>
<proteinExistence type="predicted"/>
<dbReference type="RefSeq" id="WP_375167257.1">
    <property type="nucleotide sequence ID" value="NZ_CP134211.1"/>
</dbReference>
<accession>A0A9Q9SA51</accession>
<dbReference type="EMBL" id="CABGGO010000025">
    <property type="protein sequence ID" value="VUS69342.1"/>
    <property type="molecule type" value="Genomic_DNA"/>
</dbReference>
<evidence type="ECO:0000313" key="2">
    <source>
        <dbReference type="EMBL" id="VUS69342.1"/>
    </source>
</evidence>
<evidence type="ECO:0000313" key="3">
    <source>
        <dbReference type="Proteomes" id="UP000318567"/>
    </source>
</evidence>
<dbReference type="InterPro" id="IPR029068">
    <property type="entry name" value="Glyas_Bleomycin-R_OHBP_Dase"/>
</dbReference>
<dbReference type="InterPro" id="IPR058998">
    <property type="entry name" value="YycE-like_N"/>
</dbReference>
<name>A0A9Q9SA51_9ENTR</name>
<dbReference type="Proteomes" id="UP000318567">
    <property type="component" value="Unassembled WGS sequence"/>
</dbReference>
<gene>
    <name evidence="2" type="ORF">SB6410_02843</name>
</gene>
<reference evidence="2 3" key="1">
    <citation type="submission" date="2019-07" db="EMBL/GenBank/DDBJ databases">
        <authorList>
            <person name="Brisse S."/>
            <person name="Rodrigues C."/>
            <person name="Thorpe H."/>
        </authorList>
    </citation>
    <scope>NUCLEOTIDE SEQUENCE [LARGE SCALE GENOMIC DNA]</scope>
    <source>
        <strain evidence="2">SB6410</strain>
    </source>
</reference>
<sequence>MTLNQIRIARPVSDLLLCSNMYCYGLGLEQIAQFADRDGFSEVMIGRRDLSCILNSPTAIIIQWRPFRAPLLFLCLPVNSYIFLI</sequence>
<comment type="caution">
    <text evidence="2">The sequence shown here is derived from an EMBL/GenBank/DDBJ whole genome shotgun (WGS) entry which is preliminary data.</text>
</comment>
<organism evidence="2 3">
    <name type="scientific">Klebsiella pasteurii</name>
    <dbReference type="NCBI Taxonomy" id="2587529"/>
    <lineage>
        <taxon>Bacteria</taxon>
        <taxon>Pseudomonadati</taxon>
        <taxon>Pseudomonadota</taxon>
        <taxon>Gammaproteobacteria</taxon>
        <taxon>Enterobacterales</taxon>
        <taxon>Enterobacteriaceae</taxon>
        <taxon>Klebsiella/Raoultella group</taxon>
        <taxon>Klebsiella</taxon>
    </lineage>
</organism>
<evidence type="ECO:0000259" key="1">
    <source>
        <dbReference type="Pfam" id="PF22658"/>
    </source>
</evidence>
<dbReference type="AlphaFoldDB" id="A0A9Q9SA51"/>
<protein>
    <recommendedName>
        <fullName evidence="1">YycE-like N-terminal domain-containing protein</fullName>
    </recommendedName>
</protein>
<feature type="domain" description="YycE-like N-terminal" evidence="1">
    <location>
        <begin position="6"/>
        <end position="51"/>
    </location>
</feature>
<dbReference type="Pfam" id="PF22658">
    <property type="entry name" value="YycE-like_N"/>
    <property type="match status" value="1"/>
</dbReference>